<dbReference type="SUPFAM" id="SSF55048">
    <property type="entry name" value="Probable ACP-binding domain of malonyl-CoA ACP transacylase"/>
    <property type="match status" value="1"/>
</dbReference>
<keyword evidence="2 4" id="KW-0012">Acyltransferase</keyword>
<dbReference type="InterPro" id="IPR016035">
    <property type="entry name" value="Acyl_Trfase/lysoPLipase"/>
</dbReference>
<dbReference type="InterPro" id="IPR001227">
    <property type="entry name" value="Ac_transferase_dom_sf"/>
</dbReference>
<dbReference type="EMBL" id="LBYB01000003">
    <property type="protein sequence ID" value="KKR42243.1"/>
    <property type="molecule type" value="Genomic_DNA"/>
</dbReference>
<feature type="active site" evidence="5">
    <location>
        <position position="202"/>
    </location>
</feature>
<evidence type="ECO:0000256" key="2">
    <source>
        <dbReference type="ARBA" id="ARBA00023315"/>
    </source>
</evidence>
<name>A0A0G0QQ57_9BACT</name>
<evidence type="ECO:0000313" key="8">
    <source>
        <dbReference type="Proteomes" id="UP000034881"/>
    </source>
</evidence>
<sequence length="318" mass="35338">MERMKVAYIFPGQGLEPQIGLWDKLAWSPAAQKVFAKADKVLGYSFSGLVKDGPVEDLAKSSKIQLYTGVYSIAALAAAKEMYGEFFAEDPDAATGHSLGKYAASAAARKVRLEDVIYLVRRRGEIMEKFGGVGGMAVVMGYRDPQVIEELHRRSNAVPVNFNSSKQTVFSGSQEEIKLVIAEAPKVGARATAIAVPLAAHHPKLMAVASDKFDEKELSNIEFMDSEVPFVINGEEPRFSKLGSEIQQSLREQIRKPVYWQKEVELMINSGIRNFLEFGPEPVLTRLLRWINKEVRGYWIGDYESAIGLKEFLLSSKA</sequence>
<accession>A0A0G0QQ57</accession>
<dbReference type="InterPro" id="IPR050858">
    <property type="entry name" value="Mal-CoA-ACP_Trans/PKS_FabD"/>
</dbReference>
<dbReference type="PANTHER" id="PTHR42681:SF1">
    <property type="entry name" value="MALONYL-COA-ACYL CARRIER PROTEIN TRANSACYLASE, MITOCHONDRIAL"/>
    <property type="match status" value="1"/>
</dbReference>
<keyword evidence="1 4" id="KW-0808">Transferase</keyword>
<comment type="caution">
    <text evidence="7">The sequence shown here is derived from an EMBL/GenBank/DDBJ whole genome shotgun (WGS) entry which is preliminary data.</text>
</comment>
<feature type="active site" evidence="5">
    <location>
        <position position="98"/>
    </location>
</feature>
<dbReference type="Proteomes" id="UP000034881">
    <property type="component" value="Unassembled WGS sequence"/>
</dbReference>
<dbReference type="PANTHER" id="PTHR42681">
    <property type="entry name" value="MALONYL-COA-ACYL CARRIER PROTEIN TRANSACYLASE, MITOCHONDRIAL"/>
    <property type="match status" value="1"/>
</dbReference>
<dbReference type="InterPro" id="IPR016036">
    <property type="entry name" value="Malonyl_transacylase_ACP-bd"/>
</dbReference>
<dbReference type="PIRSF" id="PIRSF000446">
    <property type="entry name" value="Mct"/>
    <property type="match status" value="1"/>
</dbReference>
<evidence type="ECO:0000256" key="3">
    <source>
        <dbReference type="ARBA" id="ARBA00048462"/>
    </source>
</evidence>
<dbReference type="Pfam" id="PF00698">
    <property type="entry name" value="Acyl_transf_1"/>
    <property type="match status" value="1"/>
</dbReference>
<evidence type="ECO:0000256" key="1">
    <source>
        <dbReference type="ARBA" id="ARBA00022679"/>
    </source>
</evidence>
<dbReference type="GO" id="GO:0006633">
    <property type="term" value="P:fatty acid biosynthetic process"/>
    <property type="evidence" value="ECO:0007669"/>
    <property type="project" value="TreeGrafter"/>
</dbReference>
<dbReference type="Gene3D" id="3.40.366.10">
    <property type="entry name" value="Malonyl-Coenzyme A Acyl Carrier Protein, domain 2"/>
    <property type="match status" value="1"/>
</dbReference>
<proteinExistence type="inferred from homology"/>
<dbReference type="InterPro" id="IPR024925">
    <property type="entry name" value="Malonyl_CoA-ACP_transAc"/>
</dbReference>
<dbReference type="SUPFAM" id="SSF52151">
    <property type="entry name" value="FabD/lysophospholipase-like"/>
    <property type="match status" value="1"/>
</dbReference>
<protein>
    <recommendedName>
        <fullName evidence="4">Malonyl CoA-acyl carrier protein transacylase</fullName>
        <ecNumber evidence="4">2.3.1.39</ecNumber>
    </recommendedName>
</protein>
<reference evidence="7 8" key="1">
    <citation type="journal article" date="2015" name="Nature">
        <title>rRNA introns, odd ribosomes, and small enigmatic genomes across a large radiation of phyla.</title>
        <authorList>
            <person name="Brown C.T."/>
            <person name="Hug L.A."/>
            <person name="Thomas B.C."/>
            <person name="Sharon I."/>
            <person name="Castelle C.J."/>
            <person name="Singh A."/>
            <person name="Wilkins M.J."/>
            <person name="Williams K.H."/>
            <person name="Banfield J.F."/>
        </authorList>
    </citation>
    <scope>NUCLEOTIDE SEQUENCE [LARGE SCALE GENOMIC DNA]</scope>
</reference>
<dbReference type="SMART" id="SM00827">
    <property type="entry name" value="PKS_AT"/>
    <property type="match status" value="1"/>
</dbReference>
<organism evidence="7 8">
    <name type="scientific">Candidatus Daviesbacteria bacterium GW2011_GWC2_40_12</name>
    <dbReference type="NCBI Taxonomy" id="1618431"/>
    <lineage>
        <taxon>Bacteria</taxon>
        <taxon>Candidatus Daviesiibacteriota</taxon>
    </lineage>
</organism>
<evidence type="ECO:0000313" key="7">
    <source>
        <dbReference type="EMBL" id="KKR42243.1"/>
    </source>
</evidence>
<comment type="similarity">
    <text evidence="4">Belongs to the fabD family.</text>
</comment>
<comment type="catalytic activity">
    <reaction evidence="3 4">
        <text>holo-[ACP] + malonyl-CoA = malonyl-[ACP] + CoA</text>
        <dbReference type="Rhea" id="RHEA:41792"/>
        <dbReference type="Rhea" id="RHEA-COMP:9623"/>
        <dbReference type="Rhea" id="RHEA-COMP:9685"/>
        <dbReference type="ChEBI" id="CHEBI:57287"/>
        <dbReference type="ChEBI" id="CHEBI:57384"/>
        <dbReference type="ChEBI" id="CHEBI:64479"/>
        <dbReference type="ChEBI" id="CHEBI:78449"/>
        <dbReference type="EC" id="2.3.1.39"/>
    </reaction>
</comment>
<dbReference type="AlphaFoldDB" id="A0A0G0QQ57"/>
<feature type="domain" description="Malonyl-CoA:ACP transacylase (MAT)" evidence="6">
    <location>
        <begin position="9"/>
        <end position="298"/>
    </location>
</feature>
<dbReference type="EC" id="2.3.1.39" evidence="4"/>
<evidence type="ECO:0000259" key="6">
    <source>
        <dbReference type="SMART" id="SM00827"/>
    </source>
</evidence>
<dbReference type="Gene3D" id="3.30.70.250">
    <property type="entry name" value="Malonyl-CoA ACP transacylase, ACP-binding"/>
    <property type="match status" value="1"/>
</dbReference>
<gene>
    <name evidence="7" type="ORF">UT77_C0003G0038</name>
</gene>
<dbReference type="GO" id="GO:0004314">
    <property type="term" value="F:[acyl-carrier-protein] S-malonyltransferase activity"/>
    <property type="evidence" value="ECO:0007669"/>
    <property type="project" value="UniProtKB-EC"/>
</dbReference>
<evidence type="ECO:0000256" key="5">
    <source>
        <dbReference type="PIRSR" id="PIRSR000446-1"/>
    </source>
</evidence>
<evidence type="ECO:0000256" key="4">
    <source>
        <dbReference type="PIRNR" id="PIRNR000446"/>
    </source>
</evidence>
<dbReference type="InterPro" id="IPR014043">
    <property type="entry name" value="Acyl_transferase_dom"/>
</dbReference>